<reference evidence="1 2" key="1">
    <citation type="submission" date="2023-10" db="EMBL/GenBank/DDBJ databases">
        <title>Chromosome-scale genome assembly provides insights into flower coloration mechanisms of Canna indica.</title>
        <authorList>
            <person name="Li C."/>
        </authorList>
    </citation>
    <scope>NUCLEOTIDE SEQUENCE [LARGE SCALE GENOMIC DNA]</scope>
    <source>
        <tissue evidence="1">Flower</tissue>
    </source>
</reference>
<sequence>MFDKEKTQERLSKLFGGVTVLKVVELLNKKEGKRKMKVERKKMEENFEDERRKMNMKVVFMDEMKGGKK</sequence>
<organism evidence="1 2">
    <name type="scientific">Canna indica</name>
    <name type="common">Indian-shot</name>
    <dbReference type="NCBI Taxonomy" id="4628"/>
    <lineage>
        <taxon>Eukaryota</taxon>
        <taxon>Viridiplantae</taxon>
        <taxon>Streptophyta</taxon>
        <taxon>Embryophyta</taxon>
        <taxon>Tracheophyta</taxon>
        <taxon>Spermatophyta</taxon>
        <taxon>Magnoliopsida</taxon>
        <taxon>Liliopsida</taxon>
        <taxon>Zingiberales</taxon>
        <taxon>Cannaceae</taxon>
        <taxon>Canna</taxon>
    </lineage>
</organism>
<dbReference type="EMBL" id="CP136894">
    <property type="protein sequence ID" value="WOL07274.1"/>
    <property type="molecule type" value="Genomic_DNA"/>
</dbReference>
<keyword evidence="2" id="KW-1185">Reference proteome</keyword>
<evidence type="ECO:0000313" key="2">
    <source>
        <dbReference type="Proteomes" id="UP001327560"/>
    </source>
</evidence>
<protein>
    <submittedName>
        <fullName evidence="1">Uncharacterized protein</fullName>
    </submittedName>
</protein>
<gene>
    <name evidence="1" type="ORF">Cni_G16014</name>
</gene>
<accession>A0AAQ3QDV2</accession>
<dbReference type="Proteomes" id="UP001327560">
    <property type="component" value="Chromosome 5"/>
</dbReference>
<name>A0AAQ3QDV2_9LILI</name>
<proteinExistence type="predicted"/>
<evidence type="ECO:0000313" key="1">
    <source>
        <dbReference type="EMBL" id="WOL07274.1"/>
    </source>
</evidence>
<dbReference type="AlphaFoldDB" id="A0AAQ3QDV2"/>